<dbReference type="PANTHER" id="PTHR42818:SF1">
    <property type="entry name" value="SULFOPYRUVATE DECARBOXYLASE"/>
    <property type="match status" value="1"/>
</dbReference>
<dbReference type="Proteomes" id="UP000295334">
    <property type="component" value="Unassembled WGS sequence"/>
</dbReference>
<dbReference type="Pfam" id="PF02776">
    <property type="entry name" value="TPP_enzyme_N"/>
    <property type="match status" value="1"/>
</dbReference>
<name>A0A4R1B623_9BACT</name>
<feature type="domain" description="Thiamine pyrophosphate enzyme TPP-binding" evidence="5">
    <location>
        <begin position="227"/>
        <end position="322"/>
    </location>
</feature>
<dbReference type="InterPro" id="IPR051818">
    <property type="entry name" value="TPP_dependent_decarboxylase"/>
</dbReference>
<dbReference type="PANTHER" id="PTHR42818">
    <property type="entry name" value="SULFOPYRUVATE DECARBOXYLASE SUBUNIT ALPHA"/>
    <property type="match status" value="1"/>
</dbReference>
<evidence type="ECO:0000256" key="2">
    <source>
        <dbReference type="ARBA" id="ARBA00023052"/>
    </source>
</evidence>
<organism evidence="7 8">
    <name type="scientific">Flaviaesturariibacter flavus</name>
    <dbReference type="NCBI Taxonomy" id="2502780"/>
    <lineage>
        <taxon>Bacteria</taxon>
        <taxon>Pseudomonadati</taxon>
        <taxon>Bacteroidota</taxon>
        <taxon>Chitinophagia</taxon>
        <taxon>Chitinophagales</taxon>
        <taxon>Chitinophagaceae</taxon>
        <taxon>Flaviaestuariibacter</taxon>
    </lineage>
</organism>
<comment type="caution">
    <text evidence="7">The sequence shown here is derived from an EMBL/GenBank/DDBJ whole genome shotgun (WGS) entry which is preliminary data.</text>
</comment>
<sequence length="368" mass="38731">MIAASVFIQSLRASGVGFFAGVPDSLLSSFSAALAAAPPEQHLVAVNEGAALGLAAGYHFATGGLPLVYLQNSGLGNLVNPLTSLADPTVYSIPMLLLVGWRGEPGRPDEPQHTRMGAATGPLLEALEVPLHYLHPTDGNWQETIRQAAAQALGESRPVAIVVARGVFEELALPQQEDYPLSAASAIDILCTGLSKGTRVVCSTGKIGRIFNEWNNGQEQPLDALLNVGAMGHAGSIATAIALHSNGPVLVLDGDGALLMHLGALALSGSLGLDNLFYVVLNNGAHESVGRQPTLGFRTDFVCIAKACGFRFASRLTTAADLHGWNRHGDARGAFVEIRINTHTPAKLSRPSEEPRLAGARFRKSFEQ</sequence>
<dbReference type="InterPro" id="IPR029061">
    <property type="entry name" value="THDP-binding"/>
</dbReference>
<keyword evidence="3 7" id="KW-0456">Lyase</keyword>
<dbReference type="GO" id="GO:0030976">
    <property type="term" value="F:thiamine pyrophosphate binding"/>
    <property type="evidence" value="ECO:0007669"/>
    <property type="project" value="InterPro"/>
</dbReference>
<keyword evidence="1" id="KW-0210">Decarboxylase</keyword>
<dbReference type="Gene3D" id="3.40.50.970">
    <property type="match status" value="2"/>
</dbReference>
<dbReference type="InterPro" id="IPR011766">
    <property type="entry name" value="TPP_enzyme_TPP-bd"/>
</dbReference>
<evidence type="ECO:0000259" key="6">
    <source>
        <dbReference type="Pfam" id="PF02776"/>
    </source>
</evidence>
<protein>
    <submittedName>
        <fullName evidence="7">Phosphonopyruvate decarboxylase</fullName>
        <ecNumber evidence="7">4.1.1.82</ecNumber>
    </submittedName>
</protein>
<dbReference type="SUPFAM" id="SSF52518">
    <property type="entry name" value="Thiamin diphosphate-binding fold (THDP-binding)"/>
    <property type="match status" value="2"/>
</dbReference>
<dbReference type="Pfam" id="PF02775">
    <property type="entry name" value="TPP_enzyme_C"/>
    <property type="match status" value="1"/>
</dbReference>
<dbReference type="AlphaFoldDB" id="A0A4R1B623"/>
<evidence type="ECO:0000313" key="8">
    <source>
        <dbReference type="Proteomes" id="UP000295334"/>
    </source>
</evidence>
<accession>A0A4R1B623</accession>
<keyword evidence="8" id="KW-1185">Reference proteome</keyword>
<proteinExistence type="predicted"/>
<keyword evidence="2" id="KW-0786">Thiamine pyrophosphate</keyword>
<dbReference type="RefSeq" id="WP_131450494.1">
    <property type="nucleotide sequence ID" value="NZ_SJZI01000052.1"/>
</dbReference>
<reference evidence="7 8" key="1">
    <citation type="submission" date="2019-03" db="EMBL/GenBank/DDBJ databases">
        <authorList>
            <person name="Kim M.K.M."/>
        </authorList>
    </citation>
    <scope>NUCLEOTIDE SEQUENCE [LARGE SCALE GENOMIC DNA]</scope>
    <source>
        <strain evidence="7 8">17J68-12</strain>
    </source>
</reference>
<evidence type="ECO:0000256" key="3">
    <source>
        <dbReference type="ARBA" id="ARBA00023239"/>
    </source>
</evidence>
<feature type="region of interest" description="Disordered" evidence="4">
    <location>
        <begin position="346"/>
        <end position="368"/>
    </location>
</feature>
<gene>
    <name evidence="7" type="primary">aepY</name>
    <name evidence="7" type="ORF">EPD60_15785</name>
</gene>
<feature type="domain" description="Thiamine pyrophosphate enzyme N-terminal TPP-binding" evidence="6">
    <location>
        <begin position="3"/>
        <end position="108"/>
    </location>
</feature>
<dbReference type="CDD" id="cd07035">
    <property type="entry name" value="TPP_PYR_POX_like"/>
    <property type="match status" value="1"/>
</dbReference>
<dbReference type="InterPro" id="IPR012001">
    <property type="entry name" value="Thiamin_PyroP_enz_TPP-bd_dom"/>
</dbReference>
<keyword evidence="7" id="KW-0670">Pyruvate</keyword>
<dbReference type="GO" id="GO:0033980">
    <property type="term" value="F:phosphonopyruvate decarboxylase activity"/>
    <property type="evidence" value="ECO:0007669"/>
    <property type="project" value="UniProtKB-EC"/>
</dbReference>
<evidence type="ECO:0000259" key="5">
    <source>
        <dbReference type="Pfam" id="PF02775"/>
    </source>
</evidence>
<dbReference type="EC" id="4.1.1.82" evidence="7"/>
<dbReference type="EMBL" id="SJZI01000052">
    <property type="protein sequence ID" value="TCJ12017.1"/>
    <property type="molecule type" value="Genomic_DNA"/>
</dbReference>
<dbReference type="OrthoDB" id="4494979at2"/>
<dbReference type="InterPro" id="IPR017684">
    <property type="entry name" value="Phosphono-pyrv_decarboxylase"/>
</dbReference>
<dbReference type="GO" id="GO:0032923">
    <property type="term" value="P:organic phosphonate biosynthetic process"/>
    <property type="evidence" value="ECO:0007669"/>
    <property type="project" value="InterPro"/>
</dbReference>
<evidence type="ECO:0000256" key="4">
    <source>
        <dbReference type="SAM" id="MobiDB-lite"/>
    </source>
</evidence>
<dbReference type="NCBIfam" id="TIGR03297">
    <property type="entry name" value="Ppyr-DeCO2ase"/>
    <property type="match status" value="1"/>
</dbReference>
<evidence type="ECO:0000313" key="7">
    <source>
        <dbReference type="EMBL" id="TCJ12017.1"/>
    </source>
</evidence>
<evidence type="ECO:0000256" key="1">
    <source>
        <dbReference type="ARBA" id="ARBA00022793"/>
    </source>
</evidence>